<comment type="caution">
    <text evidence="8">The sequence shown here is derived from an EMBL/GenBank/DDBJ whole genome shotgun (WGS) entry which is preliminary data.</text>
</comment>
<accession>A0ABW0ZMT5</accession>
<dbReference type="PRINTS" id="PR01840">
    <property type="entry name" value="TATCFAMILY"/>
</dbReference>
<feature type="transmembrane region" description="Helical" evidence="7">
    <location>
        <begin position="135"/>
        <end position="155"/>
    </location>
</feature>
<keyword evidence="5 7" id="KW-0811">Translocation</keyword>
<evidence type="ECO:0000256" key="4">
    <source>
        <dbReference type="ARBA" id="ARBA00022989"/>
    </source>
</evidence>
<dbReference type="NCBIfam" id="TIGR00945">
    <property type="entry name" value="tatC"/>
    <property type="match status" value="1"/>
</dbReference>
<evidence type="ECO:0000313" key="9">
    <source>
        <dbReference type="Proteomes" id="UP001596072"/>
    </source>
</evidence>
<reference evidence="9" key="1">
    <citation type="journal article" date="2019" name="Int. J. Syst. Evol. Microbiol.">
        <title>The Global Catalogue of Microorganisms (GCM) 10K type strain sequencing project: providing services to taxonomists for standard genome sequencing and annotation.</title>
        <authorList>
            <consortium name="The Broad Institute Genomics Platform"/>
            <consortium name="The Broad Institute Genome Sequencing Center for Infectious Disease"/>
            <person name="Wu L."/>
            <person name="Ma J."/>
        </authorList>
    </citation>
    <scope>NUCLEOTIDE SEQUENCE [LARGE SCALE GENOMIC DNA]</scope>
    <source>
        <strain evidence="9">YIM 94188</strain>
    </source>
</reference>
<feature type="transmembrane region" description="Helical" evidence="7">
    <location>
        <begin position="215"/>
        <end position="233"/>
    </location>
</feature>
<comment type="subcellular location">
    <subcellularLocation>
        <location evidence="7">Cell membrane</location>
        <topology evidence="7">Multi-pass membrane protein</topology>
    </subcellularLocation>
    <subcellularLocation>
        <location evidence="1">Membrane</location>
        <topology evidence="1">Multi-pass membrane protein</topology>
    </subcellularLocation>
</comment>
<comment type="subunit">
    <text evidence="7">The Tat system comprises two distinct complexes: a TatABC complex, containing multiple copies of TatA, TatB and TatC subunits, and a separate TatA complex, containing only TatA subunits. Substrates initially bind to the TatABC complex, which probably triggers association of the separate TatA complex to form the active translocon.</text>
</comment>
<keyword evidence="7" id="KW-1003">Cell membrane</keyword>
<evidence type="ECO:0000256" key="1">
    <source>
        <dbReference type="ARBA" id="ARBA00004141"/>
    </source>
</evidence>
<evidence type="ECO:0000256" key="6">
    <source>
        <dbReference type="ARBA" id="ARBA00023136"/>
    </source>
</evidence>
<dbReference type="EMBL" id="JBHSNS010000006">
    <property type="protein sequence ID" value="MFC5729940.1"/>
    <property type="molecule type" value="Genomic_DNA"/>
</dbReference>
<comment type="similarity">
    <text evidence="7">Belongs to the TatC family.</text>
</comment>
<sequence>MSLSGVVQLFVGKPVHPIGTDGRMALSDHLRELRARLLKAALVLVVGFVVALFFFDPIFAIVNSPYQQAREALAREALGEERTIATTSGAAGGFLLYLKLCGLAALVGTSPFWLYQIWAFILPGLHASEKRWTGIFAVIAGPLFLAGIALGYLTLPKGLELLIGFTPSDLTNLVEFNEYLTFFTRTLLVFGIAFEIPVFVVLLNLAGIVKGKSLGAHRPWIIVGSFIFAAVATPSGDPFTMTFMAGPMVILFFISEAIARFNDRRRERRSINAGLSPDEASPL</sequence>
<keyword evidence="4 7" id="KW-1133">Transmembrane helix</keyword>
<feature type="transmembrane region" description="Helical" evidence="7">
    <location>
        <begin position="182"/>
        <end position="203"/>
    </location>
</feature>
<gene>
    <name evidence="7 8" type="primary">tatC</name>
    <name evidence="8" type="ORF">ACFPQB_13515</name>
</gene>
<protein>
    <recommendedName>
        <fullName evidence="7">Sec-independent protein translocase protein TatC</fullName>
    </recommendedName>
</protein>
<name>A0ABW0ZMT5_9ACTN</name>
<feature type="transmembrane region" description="Helical" evidence="7">
    <location>
        <begin position="239"/>
        <end position="259"/>
    </location>
</feature>
<keyword evidence="2 7" id="KW-0812">Transmembrane</keyword>
<keyword evidence="3 7" id="KW-0653">Protein transport</keyword>
<feature type="transmembrane region" description="Helical" evidence="7">
    <location>
        <begin position="41"/>
        <end position="62"/>
    </location>
</feature>
<evidence type="ECO:0000313" key="8">
    <source>
        <dbReference type="EMBL" id="MFC5729940.1"/>
    </source>
</evidence>
<evidence type="ECO:0000256" key="5">
    <source>
        <dbReference type="ARBA" id="ARBA00023010"/>
    </source>
</evidence>
<evidence type="ECO:0000256" key="7">
    <source>
        <dbReference type="HAMAP-Rule" id="MF_00902"/>
    </source>
</evidence>
<comment type="caution">
    <text evidence="7">Lacks conserved residue(s) required for the propagation of feature annotation.</text>
</comment>
<keyword evidence="9" id="KW-1185">Reference proteome</keyword>
<organism evidence="8 9">
    <name type="scientific">Nocardioides vastitatis</name>
    <dbReference type="NCBI Taxonomy" id="2568655"/>
    <lineage>
        <taxon>Bacteria</taxon>
        <taxon>Bacillati</taxon>
        <taxon>Actinomycetota</taxon>
        <taxon>Actinomycetes</taxon>
        <taxon>Propionibacteriales</taxon>
        <taxon>Nocardioidaceae</taxon>
        <taxon>Nocardioides</taxon>
    </lineage>
</organism>
<evidence type="ECO:0000256" key="2">
    <source>
        <dbReference type="ARBA" id="ARBA00022692"/>
    </source>
</evidence>
<dbReference type="PANTHER" id="PTHR30371">
    <property type="entry name" value="SEC-INDEPENDENT PROTEIN TRANSLOCASE PROTEIN TATC"/>
    <property type="match status" value="1"/>
</dbReference>
<dbReference type="HAMAP" id="MF_00902">
    <property type="entry name" value="TatC"/>
    <property type="match status" value="1"/>
</dbReference>
<proteinExistence type="inferred from homology"/>
<evidence type="ECO:0000256" key="3">
    <source>
        <dbReference type="ARBA" id="ARBA00022927"/>
    </source>
</evidence>
<dbReference type="Proteomes" id="UP001596072">
    <property type="component" value="Unassembled WGS sequence"/>
</dbReference>
<dbReference type="Pfam" id="PF00902">
    <property type="entry name" value="TatC"/>
    <property type="match status" value="1"/>
</dbReference>
<dbReference type="PANTHER" id="PTHR30371:SF0">
    <property type="entry name" value="SEC-INDEPENDENT PROTEIN TRANSLOCASE PROTEIN TATC, CHLOROPLASTIC-RELATED"/>
    <property type="match status" value="1"/>
</dbReference>
<comment type="function">
    <text evidence="7">Part of the twin-arginine translocation (Tat) system that transports large folded proteins containing a characteristic twin-arginine motif in their signal peptide across membranes. Together with TatB, TatC is part of a receptor directly interacting with Tat signal peptides.</text>
</comment>
<dbReference type="InterPro" id="IPR002033">
    <property type="entry name" value="TatC"/>
</dbReference>
<keyword evidence="6 7" id="KW-0472">Membrane</keyword>
<keyword evidence="7" id="KW-0813">Transport</keyword>
<dbReference type="RefSeq" id="WP_136430977.1">
    <property type="nucleotide sequence ID" value="NZ_JBHSNS010000006.1"/>
</dbReference>